<gene>
    <name evidence="2" type="ORF">JX265_008958</name>
</gene>
<feature type="region of interest" description="Disordered" evidence="1">
    <location>
        <begin position="556"/>
        <end position="593"/>
    </location>
</feature>
<reference evidence="2" key="1">
    <citation type="submission" date="2021-03" db="EMBL/GenBank/DDBJ databases">
        <title>Revisited historic fungal species revealed as producer of novel bioactive compounds through whole genome sequencing and comparative genomics.</title>
        <authorList>
            <person name="Vignolle G.A."/>
            <person name="Hochenegger N."/>
            <person name="Mach R.L."/>
            <person name="Mach-Aigner A.R."/>
            <person name="Javad Rahimi M."/>
            <person name="Salim K.A."/>
            <person name="Chan C.M."/>
            <person name="Lim L.B.L."/>
            <person name="Cai F."/>
            <person name="Druzhinina I.S."/>
            <person name="U'Ren J.M."/>
            <person name="Derntl C."/>
        </authorList>
    </citation>
    <scope>NUCLEOTIDE SEQUENCE</scope>
    <source>
        <strain evidence="2">TUCIM 5799</strain>
    </source>
</reference>
<feature type="compositionally biased region" description="Polar residues" evidence="1">
    <location>
        <begin position="223"/>
        <end position="234"/>
    </location>
</feature>
<accession>A0A9Q0AN01</accession>
<feature type="compositionally biased region" description="Polar residues" evidence="1">
    <location>
        <begin position="565"/>
        <end position="579"/>
    </location>
</feature>
<name>A0A9Q0AN01_9PEZI</name>
<feature type="compositionally biased region" description="Basic and acidic residues" evidence="1">
    <location>
        <begin position="367"/>
        <end position="380"/>
    </location>
</feature>
<dbReference type="EMBL" id="JAFIMR010000026">
    <property type="protein sequence ID" value="KAI1862912.1"/>
    <property type="molecule type" value="Genomic_DNA"/>
</dbReference>
<feature type="region of interest" description="Disordered" evidence="1">
    <location>
        <begin position="734"/>
        <end position="787"/>
    </location>
</feature>
<feature type="compositionally biased region" description="Acidic residues" evidence="1">
    <location>
        <begin position="80"/>
        <end position="93"/>
    </location>
</feature>
<feature type="region of interest" description="Disordered" evidence="1">
    <location>
        <begin position="480"/>
        <end position="534"/>
    </location>
</feature>
<feature type="region of interest" description="Disordered" evidence="1">
    <location>
        <begin position="1"/>
        <end position="132"/>
    </location>
</feature>
<feature type="region of interest" description="Disordered" evidence="1">
    <location>
        <begin position="328"/>
        <end position="380"/>
    </location>
</feature>
<protein>
    <submittedName>
        <fullName evidence="2">Uncharacterized protein</fullName>
    </submittedName>
</protein>
<evidence type="ECO:0000256" key="1">
    <source>
        <dbReference type="SAM" id="MobiDB-lite"/>
    </source>
</evidence>
<keyword evidence="3" id="KW-1185">Reference proteome</keyword>
<comment type="caution">
    <text evidence="2">The sequence shown here is derived from an EMBL/GenBank/DDBJ whole genome shotgun (WGS) entry which is preliminary data.</text>
</comment>
<evidence type="ECO:0000313" key="2">
    <source>
        <dbReference type="EMBL" id="KAI1862912.1"/>
    </source>
</evidence>
<feature type="region of interest" description="Disordered" evidence="1">
    <location>
        <begin position="215"/>
        <end position="258"/>
    </location>
</feature>
<dbReference type="Proteomes" id="UP000829685">
    <property type="component" value="Unassembled WGS sequence"/>
</dbReference>
<feature type="compositionally biased region" description="Polar residues" evidence="1">
    <location>
        <begin position="622"/>
        <end position="637"/>
    </location>
</feature>
<feature type="compositionally biased region" description="Basic residues" evidence="1">
    <location>
        <begin position="750"/>
        <end position="764"/>
    </location>
</feature>
<evidence type="ECO:0000313" key="3">
    <source>
        <dbReference type="Proteomes" id="UP000829685"/>
    </source>
</evidence>
<feature type="compositionally biased region" description="Basic and acidic residues" evidence="1">
    <location>
        <begin position="480"/>
        <end position="503"/>
    </location>
</feature>
<feature type="compositionally biased region" description="Basic and acidic residues" evidence="1">
    <location>
        <begin position="94"/>
        <end position="115"/>
    </location>
</feature>
<feature type="region of interest" description="Disordered" evidence="1">
    <location>
        <begin position="622"/>
        <end position="670"/>
    </location>
</feature>
<organism evidence="2 3">
    <name type="scientific">Neoarthrinium moseri</name>
    <dbReference type="NCBI Taxonomy" id="1658444"/>
    <lineage>
        <taxon>Eukaryota</taxon>
        <taxon>Fungi</taxon>
        <taxon>Dikarya</taxon>
        <taxon>Ascomycota</taxon>
        <taxon>Pezizomycotina</taxon>
        <taxon>Sordariomycetes</taxon>
        <taxon>Xylariomycetidae</taxon>
        <taxon>Amphisphaeriales</taxon>
        <taxon>Apiosporaceae</taxon>
        <taxon>Neoarthrinium</taxon>
    </lineage>
</organism>
<dbReference type="AlphaFoldDB" id="A0A9Q0AN01"/>
<sequence>MYYRMPPALKASQFGPPDPTPRYYDYTEEFENKTAQPTKSLETLAPIPTRASSTQRPLVLREGSEEQLAAAFDDKSAPDFSDDDDHQGESDAETEPHLLSDIETPHEGTTRDRKPNSPARVSGTDPRAQIIPSLTLGMRKLTRGSDIDLLPSQVRRTSVDTFRPSLDIESPEVPLFSYPNFRHRTSEHTNTPSPARQVQVHVKTPTIRSEQGVILRDDEHDSTNGTDDASSVNDSACEPPLREPRTPRVPTHGFSNPYPMLKTAQDMLKTSSKGSDNYSTLARTTAVADPFKPGSHKLLKGSDAHQHLPCATAVNGCGSVGIADNNSSIETSGATDRLETNPSDNRTARGVARTNDDGTGRILRPPLRNDDHNKNDQRNHADLKVITNGLPQDEEEIPQLTPSCSLTPLISPKPISPARELRVKNSIPQLMKALPPLPGQPGYVSPPSSTGFSDDDGDDFVAVLRPYRFSQSGISRCRDASELARNAEKPPARLQKPKPDIQKKLPRIRAKSKVSIAEAPSNHRESRPWNSEKNYPWCNDVPPIELVDVECEVNKHESLREKPRVSSSRTASNVDSRSNTVRRRPQAGGSGLVQDIASQQRKDLFSFSSGLGSVFRQVSRKFSQSSHKASKPESASTFYDAETPSPDQSPETKPRVRLRRSTSKYKANDHSFDKDSAIEKRHGLKKHFSDLRWLLARSTRTQTRETPNEGSNFLHAKRGAVLESTFGLGNTDFDSKDISVGEGNAPTKQPRPRLRRRMRARISKWVRGTKTGGKHRQKGTSVTAEDN</sequence>
<proteinExistence type="predicted"/>
<feature type="compositionally biased region" description="Polar residues" evidence="1">
    <location>
        <begin position="328"/>
        <end position="345"/>
    </location>
</feature>